<organism evidence="1 2">
    <name type="scientific">Toxocara canis</name>
    <name type="common">Canine roundworm</name>
    <dbReference type="NCBI Taxonomy" id="6265"/>
    <lineage>
        <taxon>Eukaryota</taxon>
        <taxon>Metazoa</taxon>
        <taxon>Ecdysozoa</taxon>
        <taxon>Nematoda</taxon>
        <taxon>Chromadorea</taxon>
        <taxon>Rhabditida</taxon>
        <taxon>Spirurina</taxon>
        <taxon>Ascaridomorpha</taxon>
        <taxon>Ascaridoidea</taxon>
        <taxon>Toxocaridae</taxon>
        <taxon>Toxocara</taxon>
    </lineage>
</organism>
<proteinExistence type="predicted"/>
<evidence type="ECO:0000313" key="1">
    <source>
        <dbReference type="EMBL" id="KHN77677.1"/>
    </source>
</evidence>
<protein>
    <submittedName>
        <fullName evidence="1">Uncharacterized protein</fullName>
    </submittedName>
</protein>
<gene>
    <name evidence="1" type="ORF">Tcan_03288</name>
</gene>
<dbReference type="EMBL" id="JPKZ01002257">
    <property type="protein sequence ID" value="KHN77677.1"/>
    <property type="molecule type" value="Genomic_DNA"/>
</dbReference>
<keyword evidence="2" id="KW-1185">Reference proteome</keyword>
<evidence type="ECO:0000313" key="2">
    <source>
        <dbReference type="Proteomes" id="UP000031036"/>
    </source>
</evidence>
<dbReference type="Proteomes" id="UP000031036">
    <property type="component" value="Unassembled WGS sequence"/>
</dbReference>
<comment type="caution">
    <text evidence="1">The sequence shown here is derived from an EMBL/GenBank/DDBJ whole genome shotgun (WGS) entry which is preliminary data.</text>
</comment>
<sequence length="222" mass="24620">MLPENGLLSGSAVDTKESLTNLLRKREESEQLSRSHFHDSNVHLLEQADFVDERYTTPRIDQAIPLSSRISSSTQGLSEPVREWGISSGISVSRSGDAHTGSFENDEDFINRTVWKLGNAEQQLSFDPAKLRAVSEPQFEESPKKGHNGFITSIADDASDKPVTVNVWSNDYGRPNARNADFEDADLLTSKPSLWTDTVKFRLVVFIRAASGQGSLLMAWHG</sequence>
<name>A0A0B2V884_TOXCA</name>
<reference evidence="1 2" key="1">
    <citation type="submission" date="2014-11" db="EMBL/GenBank/DDBJ databases">
        <title>Genetic blueprint of the zoonotic pathogen Toxocara canis.</title>
        <authorList>
            <person name="Zhu X.-Q."/>
            <person name="Korhonen P.K."/>
            <person name="Cai H."/>
            <person name="Young N.D."/>
            <person name="Nejsum P."/>
            <person name="von Samson-Himmelstjerna G."/>
            <person name="Boag P.R."/>
            <person name="Tan P."/>
            <person name="Li Q."/>
            <person name="Min J."/>
            <person name="Yang Y."/>
            <person name="Wang X."/>
            <person name="Fang X."/>
            <person name="Hall R.S."/>
            <person name="Hofmann A."/>
            <person name="Sternberg P.W."/>
            <person name="Jex A.R."/>
            <person name="Gasser R.B."/>
        </authorList>
    </citation>
    <scope>NUCLEOTIDE SEQUENCE [LARGE SCALE GENOMIC DNA]</scope>
    <source>
        <strain evidence="1">PN_DK_2014</strain>
    </source>
</reference>
<dbReference type="AlphaFoldDB" id="A0A0B2V884"/>
<accession>A0A0B2V884</accession>